<keyword evidence="3" id="KW-1185">Reference proteome</keyword>
<dbReference type="InterPro" id="IPR025746">
    <property type="entry name" value="PilX_N_dom"/>
</dbReference>
<proteinExistence type="predicted"/>
<organism evidence="2 3">
    <name type="scientific">Desulfuromonas acetoxidans (strain DSM 684 / 11070)</name>
    <dbReference type="NCBI Taxonomy" id="281689"/>
    <lineage>
        <taxon>Bacteria</taxon>
        <taxon>Pseudomonadati</taxon>
        <taxon>Thermodesulfobacteriota</taxon>
        <taxon>Desulfuromonadia</taxon>
        <taxon>Desulfuromonadales</taxon>
        <taxon>Desulfuromonadaceae</taxon>
        <taxon>Desulfuromonas</taxon>
    </lineage>
</organism>
<protein>
    <recommendedName>
        <fullName evidence="1">Type 4 fimbrial biogenesis protein PilX N-terminal domain-containing protein</fullName>
    </recommendedName>
</protein>
<gene>
    <name evidence="2" type="ORF">Dace_0128</name>
</gene>
<accession>Q1JVH4</accession>
<evidence type="ECO:0000313" key="3">
    <source>
        <dbReference type="Proteomes" id="UP000005695"/>
    </source>
</evidence>
<dbReference type="Proteomes" id="UP000005695">
    <property type="component" value="Unassembled WGS sequence"/>
</dbReference>
<evidence type="ECO:0000259" key="1">
    <source>
        <dbReference type="Pfam" id="PF14341"/>
    </source>
</evidence>
<reference evidence="2" key="1">
    <citation type="submission" date="2006-05" db="EMBL/GenBank/DDBJ databases">
        <title>Annotation of the draft genome assembly of Desulfuromonas acetoxidans DSM 684.</title>
        <authorList>
            <consortium name="US DOE Joint Genome Institute (JGI-ORNL)"/>
            <person name="Larimer F."/>
            <person name="Land M."/>
            <person name="Hauser L."/>
        </authorList>
    </citation>
    <scope>NUCLEOTIDE SEQUENCE [LARGE SCALE GENOMIC DNA]</scope>
    <source>
        <strain evidence="2">DSM 684</strain>
    </source>
</reference>
<comment type="caution">
    <text evidence="2">The sequence shown here is derived from an EMBL/GenBank/DDBJ whole genome shotgun (WGS) entry which is preliminary data.</text>
</comment>
<dbReference type="EMBL" id="AAEW02000039">
    <property type="protein sequence ID" value="EAT14239.1"/>
    <property type="molecule type" value="Genomic_DNA"/>
</dbReference>
<feature type="domain" description="Type 4 fimbrial biogenesis protein PilX N-terminal" evidence="1">
    <location>
        <begin position="9"/>
        <end position="59"/>
    </location>
</feature>
<dbReference type="RefSeq" id="WP_006003177.1">
    <property type="nucleotide sequence ID" value="NZ_AAEW02000039.1"/>
</dbReference>
<dbReference type="AlphaFoldDB" id="Q1JVH4"/>
<dbReference type="Pfam" id="PF14341">
    <property type="entry name" value="PilX_N"/>
    <property type="match status" value="1"/>
</dbReference>
<sequence length="204" mass="21418">MATVIKNERGAALIVALVVLTLLTIIGLAATNTSILETMISSTERSRAEAFYAAEAGIEHLRRNFKSIFITNNNAHLAAGEDPDWDFVLNGSQVGVDAATDMSFEGGARWITGGTLGTDYQYDVTVWNNDDGGSAIDDNDSIIYMRATAHVPDGGTASIEISLFGGASGGNALAGYGAQEGAGSGKNYNSNDINRITDFSAQIN</sequence>
<reference evidence="2" key="2">
    <citation type="submission" date="2006-05" db="EMBL/GenBank/DDBJ databases">
        <title>Sequencing of the draft genome and assembly of Desulfuromonas acetoxidans DSM 684.</title>
        <authorList>
            <consortium name="US DOE Joint Genome Institute (JGI-PGF)"/>
            <person name="Copeland A."/>
            <person name="Lucas S."/>
            <person name="Lapidus A."/>
            <person name="Barry K."/>
            <person name="Detter J.C."/>
            <person name="Glavina del Rio T."/>
            <person name="Hammon N."/>
            <person name="Israni S."/>
            <person name="Dalin E."/>
            <person name="Tice H."/>
            <person name="Bruce D."/>
            <person name="Pitluck S."/>
            <person name="Richardson P."/>
        </authorList>
    </citation>
    <scope>NUCLEOTIDE SEQUENCE [LARGE SCALE GENOMIC DNA]</scope>
    <source>
        <strain evidence="2">DSM 684</strain>
    </source>
</reference>
<evidence type="ECO:0000313" key="2">
    <source>
        <dbReference type="EMBL" id="EAT14239.1"/>
    </source>
</evidence>
<name>Q1JVH4_DESA6</name>